<dbReference type="AlphaFoldDB" id="A0A9X1QTJ5"/>
<dbReference type="Gene3D" id="3.30.540.10">
    <property type="entry name" value="Fructose-1,6-Bisphosphatase, subunit A, domain 1"/>
    <property type="match status" value="1"/>
</dbReference>
<dbReference type="GO" id="GO:0007165">
    <property type="term" value="P:signal transduction"/>
    <property type="evidence" value="ECO:0007669"/>
    <property type="project" value="TreeGrafter"/>
</dbReference>
<dbReference type="PRINTS" id="PR00377">
    <property type="entry name" value="IMPHPHTASES"/>
</dbReference>
<gene>
    <name evidence="6" type="ORF">L1O03_10365</name>
</gene>
<dbReference type="GO" id="GO:0006020">
    <property type="term" value="P:inositol metabolic process"/>
    <property type="evidence" value="ECO:0007669"/>
    <property type="project" value="TreeGrafter"/>
</dbReference>
<comment type="caution">
    <text evidence="6">The sequence shown here is derived from an EMBL/GenBank/DDBJ whole genome shotgun (WGS) entry which is preliminary data.</text>
</comment>
<dbReference type="RefSeq" id="WP_236119707.1">
    <property type="nucleotide sequence ID" value="NZ_JAKGSI010000005.1"/>
</dbReference>
<evidence type="ECO:0000256" key="3">
    <source>
        <dbReference type="ARBA" id="ARBA00022842"/>
    </source>
</evidence>
<feature type="binding site" evidence="4">
    <location>
        <position position="98"/>
    </location>
    <ligand>
        <name>Mg(2+)</name>
        <dbReference type="ChEBI" id="CHEBI:18420"/>
        <label>1</label>
        <note>catalytic</note>
    </ligand>
</feature>
<keyword evidence="2" id="KW-0378">Hydrolase</keyword>
<dbReference type="Gene3D" id="3.40.190.80">
    <property type="match status" value="1"/>
</dbReference>
<organism evidence="6 7">
    <name type="scientific">Corynebacterium uropygiale</name>
    <dbReference type="NCBI Taxonomy" id="1775911"/>
    <lineage>
        <taxon>Bacteria</taxon>
        <taxon>Bacillati</taxon>
        <taxon>Actinomycetota</taxon>
        <taxon>Actinomycetes</taxon>
        <taxon>Mycobacteriales</taxon>
        <taxon>Corynebacteriaceae</taxon>
        <taxon>Corynebacterium</taxon>
    </lineage>
</organism>
<dbReference type="EMBL" id="JAKGSI010000005">
    <property type="protein sequence ID" value="MCF4007568.1"/>
    <property type="molecule type" value="Genomic_DNA"/>
</dbReference>
<accession>A0A9X1QTJ5</accession>
<dbReference type="PANTHER" id="PTHR20854">
    <property type="entry name" value="INOSITOL MONOPHOSPHATASE"/>
    <property type="match status" value="1"/>
</dbReference>
<keyword evidence="3 4" id="KW-0460">Magnesium</keyword>
<name>A0A9X1QTJ5_9CORY</name>
<dbReference type="InterPro" id="IPR020583">
    <property type="entry name" value="Inositol_monoP_metal-BS"/>
</dbReference>
<keyword evidence="7" id="KW-1185">Reference proteome</keyword>
<protein>
    <submittedName>
        <fullName evidence="6">Inositol monophosphatase family protein</fullName>
    </submittedName>
</protein>
<dbReference type="InterPro" id="IPR000760">
    <property type="entry name" value="Inositol_monophosphatase-like"/>
</dbReference>
<evidence type="ECO:0000256" key="5">
    <source>
        <dbReference type="SAM" id="MobiDB-lite"/>
    </source>
</evidence>
<feature type="binding site" evidence="4">
    <location>
        <position position="95"/>
    </location>
    <ligand>
        <name>Mg(2+)</name>
        <dbReference type="ChEBI" id="CHEBI:18420"/>
        <label>1</label>
        <note>catalytic</note>
    </ligand>
</feature>
<dbReference type="Proteomes" id="UP001139336">
    <property type="component" value="Unassembled WGS sequence"/>
</dbReference>
<evidence type="ECO:0000256" key="4">
    <source>
        <dbReference type="PIRSR" id="PIRSR600760-2"/>
    </source>
</evidence>
<evidence type="ECO:0000313" key="6">
    <source>
        <dbReference type="EMBL" id="MCF4007568.1"/>
    </source>
</evidence>
<evidence type="ECO:0000256" key="1">
    <source>
        <dbReference type="ARBA" id="ARBA00022723"/>
    </source>
</evidence>
<feature type="binding site" evidence="4">
    <location>
        <position position="231"/>
    </location>
    <ligand>
        <name>Mg(2+)</name>
        <dbReference type="ChEBI" id="CHEBI:18420"/>
        <label>1</label>
        <note>catalytic</note>
    </ligand>
</feature>
<reference evidence="6" key="1">
    <citation type="submission" date="2022-01" db="EMBL/GenBank/DDBJ databases">
        <title>Corynebacterium sp. nov isolated from isolated from the feces of the greater white-fronted geese (Anser albifrons) at Poyang Lake, PR China.</title>
        <authorList>
            <person name="Liu Q."/>
        </authorList>
    </citation>
    <scope>NUCLEOTIDE SEQUENCE</scope>
    <source>
        <strain evidence="6">JCM 32435</strain>
    </source>
</reference>
<dbReference type="PROSITE" id="PS00629">
    <property type="entry name" value="IMP_1"/>
    <property type="match status" value="1"/>
</dbReference>
<dbReference type="SUPFAM" id="SSF56655">
    <property type="entry name" value="Carbohydrate phosphatase"/>
    <property type="match status" value="1"/>
</dbReference>
<comment type="cofactor">
    <cofactor evidence="4">
        <name>Mg(2+)</name>
        <dbReference type="ChEBI" id="CHEBI:18420"/>
    </cofactor>
</comment>
<evidence type="ECO:0000256" key="2">
    <source>
        <dbReference type="ARBA" id="ARBA00022801"/>
    </source>
</evidence>
<keyword evidence="1 4" id="KW-0479">Metal-binding</keyword>
<evidence type="ECO:0000313" key="7">
    <source>
        <dbReference type="Proteomes" id="UP001139336"/>
    </source>
</evidence>
<dbReference type="CDD" id="cd01637">
    <property type="entry name" value="IMPase_like"/>
    <property type="match status" value="1"/>
</dbReference>
<feature type="binding site" evidence="4">
    <location>
        <position position="79"/>
    </location>
    <ligand>
        <name>Mg(2+)</name>
        <dbReference type="ChEBI" id="CHEBI:18420"/>
        <label>1</label>
        <note>catalytic</note>
    </ligand>
</feature>
<sequence>MQESVRTFLDTHDTADDLTLARDVVREAGQLALRMRRQGLTTEFKTSISDVVTEADRAAEHFVSTVLRELRPDDGILGEEGASAPSTSGRTWVIDPVDGTYNFTSDFDYWCSALALVEGPSSAPTRILLGAVHRPSTDHTWVGGPEIPTSCNGEKLPSMSTEGRSPRLAEISLGTYLHPSWMHRESVLSAWLGVARSPATIRMFGAASVDLALVASGDLGAWMQHSVKDWDWLPGLALVEGVGGVGRGVEAGGVEWKIAGPREIVDEIEALLKD</sequence>
<proteinExistence type="predicted"/>
<dbReference type="GO" id="GO:0046872">
    <property type="term" value="F:metal ion binding"/>
    <property type="evidence" value="ECO:0007669"/>
    <property type="project" value="UniProtKB-KW"/>
</dbReference>
<dbReference type="PANTHER" id="PTHR20854:SF4">
    <property type="entry name" value="INOSITOL-1-MONOPHOSPHATASE-RELATED"/>
    <property type="match status" value="1"/>
</dbReference>
<dbReference type="GO" id="GO:0008934">
    <property type="term" value="F:inositol monophosphate 1-phosphatase activity"/>
    <property type="evidence" value="ECO:0007669"/>
    <property type="project" value="TreeGrafter"/>
</dbReference>
<feature type="region of interest" description="Disordered" evidence="5">
    <location>
        <begin position="140"/>
        <end position="163"/>
    </location>
</feature>
<dbReference type="Pfam" id="PF00459">
    <property type="entry name" value="Inositol_P"/>
    <property type="match status" value="1"/>
</dbReference>